<dbReference type="SUPFAM" id="SSF55545">
    <property type="entry name" value="beta-N-acetylhexosaminidase-like domain"/>
    <property type="match status" value="1"/>
</dbReference>
<comment type="similarity">
    <text evidence="2 7">Belongs to the glycosyl hydrolase 20 family.</text>
</comment>
<feature type="active site" description="Proton donor" evidence="8">
    <location>
        <position position="420"/>
    </location>
</feature>
<evidence type="ECO:0000259" key="10">
    <source>
        <dbReference type="Pfam" id="PF00728"/>
    </source>
</evidence>
<reference evidence="12" key="2">
    <citation type="submission" date="2022-10" db="EMBL/GenBank/DDBJ databases">
        <authorList>
            <consortium name="ENA_rothamsted_submissions"/>
            <consortium name="culmorum"/>
            <person name="King R."/>
        </authorList>
    </citation>
    <scope>NUCLEOTIDE SEQUENCE</scope>
</reference>
<dbReference type="GO" id="GO:0005886">
    <property type="term" value="C:plasma membrane"/>
    <property type="evidence" value="ECO:0007669"/>
    <property type="project" value="TreeGrafter"/>
</dbReference>
<dbReference type="EC" id="3.2.1.52" evidence="7"/>
<dbReference type="InterPro" id="IPR029019">
    <property type="entry name" value="HEX_eukaryotic_N"/>
</dbReference>
<feature type="domain" description="Glycoside hydrolase family 20 catalytic" evidence="10">
    <location>
        <begin position="264"/>
        <end position="591"/>
    </location>
</feature>
<dbReference type="Pfam" id="PF14845">
    <property type="entry name" value="Glycohydro_20b2"/>
    <property type="match status" value="1"/>
</dbReference>
<evidence type="ECO:0000256" key="5">
    <source>
        <dbReference type="ARBA" id="ARBA00023180"/>
    </source>
</evidence>
<evidence type="ECO:0000256" key="1">
    <source>
        <dbReference type="ARBA" id="ARBA00001231"/>
    </source>
</evidence>
<evidence type="ECO:0000256" key="3">
    <source>
        <dbReference type="ARBA" id="ARBA00022729"/>
    </source>
</evidence>
<dbReference type="Gene3D" id="3.20.20.80">
    <property type="entry name" value="Glycosidases"/>
    <property type="match status" value="1"/>
</dbReference>
<dbReference type="InterPro" id="IPR015883">
    <property type="entry name" value="Glyco_hydro_20_cat"/>
</dbReference>
<evidence type="ECO:0000256" key="6">
    <source>
        <dbReference type="ARBA" id="ARBA00023295"/>
    </source>
</evidence>
<dbReference type="EMBL" id="OU896713">
    <property type="protein sequence ID" value="CAG9823502.1"/>
    <property type="molecule type" value="Genomic_DNA"/>
</dbReference>
<keyword evidence="9" id="KW-0812">Transmembrane</keyword>
<gene>
    <name evidence="12" type="ORF">PHAECO_LOCUS11161</name>
</gene>
<dbReference type="GO" id="GO:0005975">
    <property type="term" value="P:carbohydrate metabolic process"/>
    <property type="evidence" value="ECO:0007669"/>
    <property type="project" value="InterPro"/>
</dbReference>
<dbReference type="SUPFAM" id="SSF51445">
    <property type="entry name" value="(Trans)glycosidases"/>
    <property type="match status" value="1"/>
</dbReference>
<dbReference type="PIRSF" id="PIRSF001093">
    <property type="entry name" value="B-hxosamndse_ab_euk"/>
    <property type="match status" value="1"/>
</dbReference>
<dbReference type="PANTHER" id="PTHR22600:SF3">
    <property type="entry name" value="BETA-HEXOSAMINIDASE FDL-RELATED"/>
    <property type="match status" value="1"/>
</dbReference>
<keyword evidence="9" id="KW-1133">Transmembrane helix</keyword>
<evidence type="ECO:0000256" key="8">
    <source>
        <dbReference type="PIRSR" id="PIRSR001093-1"/>
    </source>
</evidence>
<evidence type="ECO:0000313" key="12">
    <source>
        <dbReference type="EMBL" id="CAG9823502.1"/>
    </source>
</evidence>
<dbReference type="InterPro" id="IPR017853">
    <property type="entry name" value="GH"/>
</dbReference>
<keyword evidence="5" id="KW-0325">Glycoprotein</keyword>
<keyword evidence="4 7" id="KW-0378">Hydrolase</keyword>
<dbReference type="GO" id="GO:0016231">
    <property type="term" value="F:beta-N-acetylglucosaminidase activity"/>
    <property type="evidence" value="ECO:0007669"/>
    <property type="project" value="TreeGrafter"/>
</dbReference>
<evidence type="ECO:0000256" key="2">
    <source>
        <dbReference type="ARBA" id="ARBA00006285"/>
    </source>
</evidence>
<evidence type="ECO:0000259" key="11">
    <source>
        <dbReference type="Pfam" id="PF14845"/>
    </source>
</evidence>
<dbReference type="PRINTS" id="PR00738">
    <property type="entry name" value="GLHYDRLASE20"/>
</dbReference>
<reference evidence="12" key="1">
    <citation type="submission" date="2022-01" db="EMBL/GenBank/DDBJ databases">
        <authorList>
            <person name="King R."/>
        </authorList>
    </citation>
    <scope>NUCLEOTIDE SEQUENCE</scope>
</reference>
<keyword evidence="3" id="KW-0732">Signal</keyword>
<proteinExistence type="inferred from homology"/>
<dbReference type="AlphaFoldDB" id="A0A9N9X2F4"/>
<dbReference type="Gene3D" id="3.30.379.10">
    <property type="entry name" value="Chitobiase/beta-hexosaminidase domain 2-like"/>
    <property type="match status" value="1"/>
</dbReference>
<dbReference type="GO" id="GO:0030203">
    <property type="term" value="P:glycosaminoglycan metabolic process"/>
    <property type="evidence" value="ECO:0007669"/>
    <property type="project" value="TreeGrafter"/>
</dbReference>
<keyword evidence="13" id="KW-1185">Reference proteome</keyword>
<dbReference type="Proteomes" id="UP001153737">
    <property type="component" value="Chromosome 7"/>
</dbReference>
<name>A0A9N9X2F4_PHACE</name>
<feature type="domain" description="Beta-hexosaminidase eukaryotic type N-terminal" evidence="11">
    <location>
        <begin position="122"/>
        <end position="240"/>
    </location>
</feature>
<organism evidence="12 13">
    <name type="scientific">Phaedon cochleariae</name>
    <name type="common">Mustard beetle</name>
    <dbReference type="NCBI Taxonomy" id="80249"/>
    <lineage>
        <taxon>Eukaryota</taxon>
        <taxon>Metazoa</taxon>
        <taxon>Ecdysozoa</taxon>
        <taxon>Arthropoda</taxon>
        <taxon>Hexapoda</taxon>
        <taxon>Insecta</taxon>
        <taxon>Pterygota</taxon>
        <taxon>Neoptera</taxon>
        <taxon>Endopterygota</taxon>
        <taxon>Coleoptera</taxon>
        <taxon>Polyphaga</taxon>
        <taxon>Cucujiformia</taxon>
        <taxon>Chrysomeloidea</taxon>
        <taxon>Chrysomelidae</taxon>
        <taxon>Chrysomelinae</taxon>
        <taxon>Chrysomelini</taxon>
        <taxon>Phaedon</taxon>
    </lineage>
</organism>
<keyword evidence="6 7" id="KW-0326">Glycosidase</keyword>
<evidence type="ECO:0000313" key="13">
    <source>
        <dbReference type="Proteomes" id="UP001153737"/>
    </source>
</evidence>
<evidence type="ECO:0000256" key="9">
    <source>
        <dbReference type="SAM" id="Phobius"/>
    </source>
</evidence>
<protein>
    <recommendedName>
        <fullName evidence="7">Beta-hexosaminidase</fullName>
        <ecNumber evidence="7">3.2.1.52</ecNumber>
    </recommendedName>
</protein>
<dbReference type="PANTHER" id="PTHR22600">
    <property type="entry name" value="BETA-HEXOSAMINIDASE"/>
    <property type="match status" value="1"/>
</dbReference>
<sequence>MMNADNDTEKLLDNSDDGETFGSYHGRRRSVSSREKMKVLLSCLVIGSLISFLFGLSAGALYGYGNSSGIFNNFKPAKISKSDPRWTYDCKTSKCVRRRRTFLNEPQISLETCNMLCSIPSLWPKPKSLRTKNGISTSFNKNHISLRKNVPIAIEKYLREAINIFMNNLPTLRGTTKAKNINDSEVIVDITVASHETKLSPSTNESYSLSVTQTRTNVLANITAPTYFGARHALETLSQLIWSDSSLNSLRIYHDIFIEDAPAFPHRGVMVDTARNFFPVERLLRVIEGMAASKLNVFHLHLTDAVSFPVVLPNNPQFAQYGAYQPDMVYTVDDIKGLIEFARIRGIRTILEIDAPSHLNEGWNYPTENKEKLVICGEEDVFNGHLNPDNKQALDVLQSIYQDLLALGTDNETFHVGGDEVNMTCYGQTKSAVGFNSTNDFWVDFANNIFKTVITANHNRPPNNLVIWSSPLTDYYIQSLKYPKDIVVQYWFGSLEPILRNGNKVIFSTVGKWYLDCGFGPWKPSDISGVCDPYTSWQTFYKYRPWSEYADHVTQVLGGEACLWSEQVDVSALETRIWPRAAAMAERLWTDEESFDSYDVFSRMSSHRERLIERGFQVSAIWPLWCTLNPGKC</sequence>
<dbReference type="OrthoDB" id="428480at2759"/>
<comment type="catalytic activity">
    <reaction evidence="1 7">
        <text>Hydrolysis of terminal non-reducing N-acetyl-D-hexosamine residues in N-acetyl-beta-D-hexosaminides.</text>
        <dbReference type="EC" id="3.2.1.52"/>
    </reaction>
</comment>
<accession>A0A9N9X2F4</accession>
<feature type="transmembrane region" description="Helical" evidence="9">
    <location>
        <begin position="39"/>
        <end position="64"/>
    </location>
</feature>
<keyword evidence="9" id="KW-0472">Membrane</keyword>
<evidence type="ECO:0000256" key="7">
    <source>
        <dbReference type="PIRNR" id="PIRNR001093"/>
    </source>
</evidence>
<dbReference type="Pfam" id="PF00728">
    <property type="entry name" value="Glyco_hydro_20"/>
    <property type="match status" value="1"/>
</dbReference>
<dbReference type="FunFam" id="3.20.20.80:FF:000063">
    <property type="entry name" value="Beta-hexosaminidase"/>
    <property type="match status" value="1"/>
</dbReference>
<dbReference type="InterPro" id="IPR029018">
    <property type="entry name" value="Hex-like_dom2"/>
</dbReference>
<dbReference type="InterPro" id="IPR025705">
    <property type="entry name" value="Beta_hexosaminidase_sua/sub"/>
</dbReference>
<evidence type="ECO:0000256" key="4">
    <source>
        <dbReference type="ARBA" id="ARBA00022801"/>
    </source>
</evidence>